<feature type="repeat" description="TPR" evidence="9">
    <location>
        <begin position="159"/>
        <end position="192"/>
    </location>
</feature>
<evidence type="ECO:0000256" key="2">
    <source>
        <dbReference type="ARBA" id="ARBA00022475"/>
    </source>
</evidence>
<proteinExistence type="inferred from homology"/>
<keyword evidence="3 11" id="KW-0812">Transmembrane</keyword>
<name>A0A423Q3M5_9GAMM</name>
<feature type="domain" description="Ancillary SecYEG translocon subunit/Cell division coordinator CpoB TPR" evidence="12">
    <location>
        <begin position="13"/>
        <end position="204"/>
    </location>
</feature>
<reference evidence="13 14" key="1">
    <citation type="submission" date="2013-10" db="EMBL/GenBank/DDBJ databases">
        <title>Salinisphaera halophila YIM 95161 Genome Sequencing.</title>
        <authorList>
            <person name="Lai Q."/>
            <person name="Li C."/>
            <person name="Shao Z."/>
        </authorList>
    </citation>
    <scope>NUCLEOTIDE SEQUENCE [LARGE SCALE GENOMIC DNA]</scope>
    <source>
        <strain evidence="13 14">YIM 95161</strain>
    </source>
</reference>
<evidence type="ECO:0000259" key="12">
    <source>
        <dbReference type="Pfam" id="PF09976"/>
    </source>
</evidence>
<dbReference type="PANTHER" id="PTHR38035">
    <property type="entry name" value="UPF0070 PROTEIN YFGM"/>
    <property type="match status" value="1"/>
</dbReference>
<evidence type="ECO:0000256" key="5">
    <source>
        <dbReference type="ARBA" id="ARBA00023136"/>
    </source>
</evidence>
<comment type="caution">
    <text evidence="13">The sequence shown here is derived from an EMBL/GenBank/DDBJ whole genome shotgun (WGS) entry which is preliminary data.</text>
</comment>
<dbReference type="Gene3D" id="1.25.40.10">
    <property type="entry name" value="Tetratricopeptide repeat domain"/>
    <property type="match status" value="1"/>
</dbReference>
<evidence type="ECO:0000256" key="3">
    <source>
        <dbReference type="ARBA" id="ARBA00022692"/>
    </source>
</evidence>
<evidence type="ECO:0000256" key="1">
    <source>
        <dbReference type="ARBA" id="ARBA00004401"/>
    </source>
</evidence>
<dbReference type="RefSeq" id="WP_123590046.1">
    <property type="nucleotide sequence ID" value="NZ_AYKF01000062.1"/>
</dbReference>
<evidence type="ECO:0000256" key="8">
    <source>
        <dbReference type="ARBA" id="ARBA00024235"/>
    </source>
</evidence>
<keyword evidence="2" id="KW-1003">Cell membrane</keyword>
<dbReference type="PROSITE" id="PS50005">
    <property type="entry name" value="TPR"/>
    <property type="match status" value="1"/>
</dbReference>
<dbReference type="OrthoDB" id="9789675at2"/>
<comment type="subcellular location">
    <subcellularLocation>
        <location evidence="1">Cell membrane</location>
        <topology evidence="1">Single-pass type II membrane protein</topology>
    </subcellularLocation>
</comment>
<evidence type="ECO:0000256" key="6">
    <source>
        <dbReference type="ARBA" id="ARBA00023186"/>
    </source>
</evidence>
<evidence type="ECO:0000313" key="14">
    <source>
        <dbReference type="Proteomes" id="UP000285123"/>
    </source>
</evidence>
<dbReference type="InterPro" id="IPR019734">
    <property type="entry name" value="TPR_rpt"/>
</dbReference>
<dbReference type="PIRSF" id="PIRSF006170">
    <property type="entry name" value="YfgM"/>
    <property type="match status" value="1"/>
</dbReference>
<dbReference type="Pfam" id="PF09976">
    <property type="entry name" value="TPR_21"/>
    <property type="match status" value="1"/>
</dbReference>
<feature type="compositionally biased region" description="Low complexity" evidence="10">
    <location>
        <begin position="211"/>
        <end position="223"/>
    </location>
</feature>
<keyword evidence="6" id="KW-0143">Chaperone</keyword>
<evidence type="ECO:0000256" key="7">
    <source>
        <dbReference type="ARBA" id="ARBA00024197"/>
    </source>
</evidence>
<dbReference type="EMBL" id="AYKF01000062">
    <property type="protein sequence ID" value="ROO33670.1"/>
    <property type="molecule type" value="Genomic_DNA"/>
</dbReference>
<comment type="similarity">
    <text evidence="7">Belongs to the YfgM family.</text>
</comment>
<dbReference type="InterPro" id="IPR018704">
    <property type="entry name" value="SecYEG/CpoB_TPR"/>
</dbReference>
<dbReference type="PANTHER" id="PTHR38035:SF1">
    <property type="entry name" value="ANCILLARY SECYEG TRANSLOCON SUBUNIT"/>
    <property type="match status" value="1"/>
</dbReference>
<feature type="region of interest" description="Disordered" evidence="10">
    <location>
        <begin position="188"/>
        <end position="223"/>
    </location>
</feature>
<keyword evidence="5 11" id="KW-0472">Membrane</keyword>
<dbReference type="InterPro" id="IPR011990">
    <property type="entry name" value="TPR-like_helical_dom_sf"/>
</dbReference>
<gene>
    <name evidence="13" type="ORF">SAHL_03700</name>
</gene>
<evidence type="ECO:0000256" key="10">
    <source>
        <dbReference type="SAM" id="MobiDB-lite"/>
    </source>
</evidence>
<accession>A0A423Q3M5</accession>
<evidence type="ECO:0000256" key="4">
    <source>
        <dbReference type="ARBA" id="ARBA00022989"/>
    </source>
</evidence>
<keyword evidence="9" id="KW-0802">TPR repeat</keyword>
<evidence type="ECO:0000256" key="11">
    <source>
        <dbReference type="SAM" id="Phobius"/>
    </source>
</evidence>
<evidence type="ECO:0000313" key="13">
    <source>
        <dbReference type="EMBL" id="ROO33670.1"/>
    </source>
</evidence>
<dbReference type="SUPFAM" id="SSF48452">
    <property type="entry name" value="TPR-like"/>
    <property type="match status" value="1"/>
</dbReference>
<dbReference type="AlphaFoldDB" id="A0A423Q3M5"/>
<dbReference type="Proteomes" id="UP000285123">
    <property type="component" value="Unassembled WGS sequence"/>
</dbReference>
<evidence type="ECO:0000256" key="9">
    <source>
        <dbReference type="PROSITE-ProRule" id="PRU00339"/>
    </source>
</evidence>
<organism evidence="13 14">
    <name type="scientific">Salinisphaera orenii YIM 95161</name>
    <dbReference type="NCBI Taxonomy" id="1051139"/>
    <lineage>
        <taxon>Bacteria</taxon>
        <taxon>Pseudomonadati</taxon>
        <taxon>Pseudomonadota</taxon>
        <taxon>Gammaproteobacteria</taxon>
        <taxon>Salinisphaerales</taxon>
        <taxon>Salinisphaeraceae</taxon>
        <taxon>Salinisphaera</taxon>
    </lineage>
</organism>
<sequence>MADFDNEELSRVRQWWAANGNALMIGVLVGLIVIAAWGGWNWYQNRQAAAAADISAQIEGALANGQIDDGVVEAVERLENDYSGTPYATGAALGLAGAYVADSEYDKAMQHLDWAVDNASEEGMRHIARVRKARLLWTQDDAEAALTLLETDHPAAFDALYAEVAGDIHAARGDREAAHQAYQRALDALPEDTPRQPLQNKLADNAPTDDAGAGSEQESASAS</sequence>
<keyword evidence="4 11" id="KW-1133">Transmembrane helix</keyword>
<feature type="transmembrane region" description="Helical" evidence="11">
    <location>
        <begin position="20"/>
        <end position="40"/>
    </location>
</feature>
<dbReference type="InterPro" id="IPR026039">
    <property type="entry name" value="YfgM"/>
</dbReference>
<dbReference type="GO" id="GO:0044877">
    <property type="term" value="F:protein-containing complex binding"/>
    <property type="evidence" value="ECO:0007669"/>
    <property type="project" value="InterPro"/>
</dbReference>
<protein>
    <recommendedName>
        <fullName evidence="8">Ancillary SecYEG translocon subunit</fullName>
    </recommendedName>
</protein>
<dbReference type="GO" id="GO:0005886">
    <property type="term" value="C:plasma membrane"/>
    <property type="evidence" value="ECO:0007669"/>
    <property type="project" value="UniProtKB-SubCell"/>
</dbReference>